<evidence type="ECO:0000256" key="2">
    <source>
        <dbReference type="ARBA" id="ARBA00022701"/>
    </source>
</evidence>
<organism evidence="9 10">
    <name type="scientific">Fasciolopsis buskii</name>
    <dbReference type="NCBI Taxonomy" id="27845"/>
    <lineage>
        <taxon>Eukaryota</taxon>
        <taxon>Metazoa</taxon>
        <taxon>Spiralia</taxon>
        <taxon>Lophotrochozoa</taxon>
        <taxon>Platyhelminthes</taxon>
        <taxon>Trematoda</taxon>
        <taxon>Digenea</taxon>
        <taxon>Plagiorchiida</taxon>
        <taxon>Echinostomata</taxon>
        <taxon>Echinostomatoidea</taxon>
        <taxon>Fasciolidae</taxon>
        <taxon>Fasciolopsis</taxon>
    </lineage>
</organism>
<dbReference type="SMART" id="SM00864">
    <property type="entry name" value="Tubulin"/>
    <property type="match status" value="1"/>
</dbReference>
<proteinExistence type="inferred from homology"/>
<protein>
    <recommendedName>
        <fullName evidence="7">Tubulin alpha chain</fullName>
    </recommendedName>
</protein>
<evidence type="ECO:0000256" key="6">
    <source>
        <dbReference type="ARBA" id="ARBA00049117"/>
    </source>
</evidence>
<dbReference type="PROSITE" id="PS00227">
    <property type="entry name" value="TUBULIN"/>
    <property type="match status" value="1"/>
</dbReference>
<evidence type="ECO:0000256" key="7">
    <source>
        <dbReference type="RuleBase" id="RU000352"/>
    </source>
</evidence>
<dbReference type="GO" id="GO:0005525">
    <property type="term" value="F:GTP binding"/>
    <property type="evidence" value="ECO:0007669"/>
    <property type="project" value="UniProtKB-UniRule"/>
</dbReference>
<keyword evidence="4" id="KW-0378">Hydrolase</keyword>
<dbReference type="PANTHER" id="PTHR11588">
    <property type="entry name" value="TUBULIN"/>
    <property type="match status" value="1"/>
</dbReference>
<feature type="domain" description="Tubulin/FtsZ GTPase" evidence="8">
    <location>
        <begin position="48"/>
        <end position="222"/>
    </location>
</feature>
<evidence type="ECO:0000256" key="1">
    <source>
        <dbReference type="ARBA" id="ARBA00009636"/>
    </source>
</evidence>
<dbReference type="InterPro" id="IPR002452">
    <property type="entry name" value="Alpha_tubulin"/>
</dbReference>
<evidence type="ECO:0000256" key="3">
    <source>
        <dbReference type="ARBA" id="ARBA00022741"/>
    </source>
</evidence>
<dbReference type="PRINTS" id="PR01162">
    <property type="entry name" value="ALPHATUBULIN"/>
</dbReference>
<evidence type="ECO:0000256" key="4">
    <source>
        <dbReference type="ARBA" id="ARBA00022801"/>
    </source>
</evidence>
<name>A0A8E0RL19_9TREM</name>
<evidence type="ECO:0000256" key="5">
    <source>
        <dbReference type="ARBA" id="ARBA00023134"/>
    </source>
</evidence>
<sequence length="222" mass="24824">MECVSVHIGQAGVQMGNAFWELICMEHHIKPDGKTKNDVFYAQQEENVNMLFSETQNGKFIPRSVTVDLEPSVIDEVRKGSYRALFHPKQLISGLEDAANNFARGHYSVGVEFIDIVVDRIRICVEDCTSVQGFLIFHSLGGGTGSGFSSLIMERLSTDYGKKAKIEFGIFPSPKCASAMVEPYNSVLNTFATLELSDCMFIFENEALYDICRQVDLLWLSL</sequence>
<keyword evidence="2 7" id="KW-0493">Microtubule</keyword>
<comment type="function">
    <text evidence="7">Tubulin is the major constituent of microtubules, a cylinder consisting of laterally associated linear protofilaments composed of alpha- and beta-tubulin heterodimers. Microtubules grow by the addition of GTP-tubulin dimers to the microtubule end, where a stabilizing cap forms. Below the cap, tubulin dimers are in GDP-bound state, owing to GTPase activity of alpha-tubulin.</text>
</comment>
<gene>
    <name evidence="9" type="ORF">FBUS_07701</name>
</gene>
<comment type="catalytic activity">
    <reaction evidence="6">
        <text>GTP + H2O = GDP + phosphate + H(+)</text>
        <dbReference type="Rhea" id="RHEA:19669"/>
        <dbReference type="ChEBI" id="CHEBI:15377"/>
        <dbReference type="ChEBI" id="CHEBI:15378"/>
        <dbReference type="ChEBI" id="CHEBI:37565"/>
        <dbReference type="ChEBI" id="CHEBI:43474"/>
        <dbReference type="ChEBI" id="CHEBI:58189"/>
    </reaction>
    <physiologicalReaction direction="left-to-right" evidence="6">
        <dbReference type="Rhea" id="RHEA:19670"/>
    </physiologicalReaction>
</comment>
<dbReference type="InterPro" id="IPR017975">
    <property type="entry name" value="Tubulin_CS"/>
</dbReference>
<keyword evidence="3 7" id="KW-0547">Nucleotide-binding</keyword>
<dbReference type="InterPro" id="IPR003008">
    <property type="entry name" value="Tubulin_FtsZ_GTPase"/>
</dbReference>
<keyword evidence="10" id="KW-1185">Reference proteome</keyword>
<dbReference type="Pfam" id="PF00091">
    <property type="entry name" value="Tubulin"/>
    <property type="match status" value="1"/>
</dbReference>
<comment type="similarity">
    <text evidence="1 7">Belongs to the tubulin family.</text>
</comment>
<dbReference type="AlphaFoldDB" id="A0A8E0RL19"/>
<dbReference type="SUPFAM" id="SSF52490">
    <property type="entry name" value="Tubulin nucleotide-binding domain-like"/>
    <property type="match status" value="1"/>
</dbReference>
<dbReference type="Proteomes" id="UP000728185">
    <property type="component" value="Unassembled WGS sequence"/>
</dbReference>
<evidence type="ECO:0000313" key="9">
    <source>
        <dbReference type="EMBL" id="KAA0184981.1"/>
    </source>
</evidence>
<dbReference type="GO" id="GO:0005874">
    <property type="term" value="C:microtubule"/>
    <property type="evidence" value="ECO:0007669"/>
    <property type="project" value="UniProtKB-KW"/>
</dbReference>
<comment type="subunit">
    <text evidence="7">Dimer of alpha and beta chains. A typical microtubule is a hollow water-filled tube with an outer diameter of 25 nm and an inner diameter of 15 nM. Alpha-beta heterodimers associate head-to-tail to form protofilaments running lengthwise along the microtubule wall with the beta-tubulin subunit facing the microtubule plus end conferring a structural polarity. Microtubules usually have 13 protofilaments but different protofilament numbers can be found in some organisms and specialized cells.</text>
</comment>
<evidence type="ECO:0000313" key="10">
    <source>
        <dbReference type="Proteomes" id="UP000728185"/>
    </source>
</evidence>
<keyword evidence="5 7" id="KW-0342">GTP-binding</keyword>
<reference evidence="9" key="1">
    <citation type="submission" date="2019-05" db="EMBL/GenBank/DDBJ databases">
        <title>Annotation for the trematode Fasciolopsis buski.</title>
        <authorList>
            <person name="Choi Y.-J."/>
        </authorList>
    </citation>
    <scope>NUCLEOTIDE SEQUENCE</scope>
    <source>
        <strain evidence="9">HT</strain>
        <tissue evidence="9">Whole worm</tissue>
    </source>
</reference>
<evidence type="ECO:0000259" key="8">
    <source>
        <dbReference type="SMART" id="SM00864"/>
    </source>
</evidence>
<comment type="caution">
    <text evidence="9">The sequence shown here is derived from an EMBL/GenBank/DDBJ whole genome shotgun (WGS) entry which is preliminary data.</text>
</comment>
<dbReference type="InterPro" id="IPR036525">
    <property type="entry name" value="Tubulin/FtsZ_GTPase_sf"/>
</dbReference>
<dbReference type="Gene3D" id="3.40.50.1440">
    <property type="entry name" value="Tubulin/FtsZ, GTPase domain"/>
    <property type="match status" value="1"/>
</dbReference>
<dbReference type="GO" id="GO:0005200">
    <property type="term" value="F:structural constituent of cytoskeleton"/>
    <property type="evidence" value="ECO:0007669"/>
    <property type="project" value="InterPro"/>
</dbReference>
<accession>A0A8E0RL19</accession>
<dbReference type="GO" id="GO:0016787">
    <property type="term" value="F:hydrolase activity"/>
    <property type="evidence" value="ECO:0007669"/>
    <property type="project" value="UniProtKB-KW"/>
</dbReference>
<dbReference type="PRINTS" id="PR01161">
    <property type="entry name" value="TUBULIN"/>
</dbReference>
<dbReference type="InterPro" id="IPR000217">
    <property type="entry name" value="Tubulin"/>
</dbReference>
<dbReference type="GO" id="GO:0007017">
    <property type="term" value="P:microtubule-based process"/>
    <property type="evidence" value="ECO:0007669"/>
    <property type="project" value="InterPro"/>
</dbReference>
<dbReference type="EMBL" id="LUCM01010787">
    <property type="protein sequence ID" value="KAA0184981.1"/>
    <property type="molecule type" value="Genomic_DNA"/>
</dbReference>
<dbReference type="OrthoDB" id="1662883at2759"/>